<reference evidence="4 5" key="1">
    <citation type="submission" date="2016-11" db="EMBL/GenBank/DDBJ databases">
        <authorList>
            <person name="Jaros S."/>
            <person name="Januszkiewicz K."/>
            <person name="Wedrychowicz H."/>
        </authorList>
    </citation>
    <scope>NUCLEOTIDE SEQUENCE [LARGE SCALE GENOMIC DNA]</scope>
    <source>
        <strain evidence="4 5">DSM 46144</strain>
    </source>
</reference>
<dbReference type="PANTHER" id="PTHR44196">
    <property type="entry name" value="DEHYDROGENASE/REDUCTASE SDR FAMILY MEMBER 7B"/>
    <property type="match status" value="1"/>
</dbReference>
<dbReference type="STRING" id="134849.SAMN05443668_12413"/>
<dbReference type="PANTHER" id="PTHR44196:SF1">
    <property type="entry name" value="DEHYDROGENASE_REDUCTASE SDR FAMILY MEMBER 7B"/>
    <property type="match status" value="1"/>
</dbReference>
<sequence>MRNDTSFSLTPHRSWTPGGRRLPLLVRTAMGLAWPGPDPRVLRAAVAGRTVLITGASSGIGEATARQVALAGGTVLLVARTADRLAAGRARIVSAGGSAHDHPADLSDPDAVGALVEEILTRYGGVDVVVNNAGRSIRRSVSASAERFHDYTRTIDVNYLGPVRLLLGLLPGMRERGRGHVVNISTVGVDLPPPQWTAYLASKSAFEAWVRAAAPELRADGVVTTSIHFPLVHTAMSAPTAEFARLPGMSPDEAGAVVCRALAYRPRLLSPWWARAGGLVGDALPATVDAALTRYHRTTRPTSHGPAAVGPAALGPAADVLPVDDAGAAR</sequence>
<evidence type="ECO:0000313" key="4">
    <source>
        <dbReference type="EMBL" id="SHN47457.1"/>
    </source>
</evidence>
<dbReference type="AlphaFoldDB" id="A0A1M7RMA3"/>
<accession>A0A1M7RMA3</accession>
<dbReference type="Pfam" id="PF00106">
    <property type="entry name" value="adh_short"/>
    <property type="match status" value="1"/>
</dbReference>
<dbReference type="InterPro" id="IPR002347">
    <property type="entry name" value="SDR_fam"/>
</dbReference>
<dbReference type="Proteomes" id="UP000184440">
    <property type="component" value="Unassembled WGS sequence"/>
</dbReference>
<keyword evidence="5" id="KW-1185">Reference proteome</keyword>
<dbReference type="Gene3D" id="3.40.50.720">
    <property type="entry name" value="NAD(P)-binding Rossmann-like Domain"/>
    <property type="match status" value="1"/>
</dbReference>
<evidence type="ECO:0000256" key="2">
    <source>
        <dbReference type="ARBA" id="ARBA00023002"/>
    </source>
</evidence>
<gene>
    <name evidence="4" type="ORF">SAMN05443668_12413</name>
</gene>
<evidence type="ECO:0000256" key="3">
    <source>
        <dbReference type="RuleBase" id="RU000363"/>
    </source>
</evidence>
<organism evidence="4 5">
    <name type="scientific">Cryptosporangium aurantiacum</name>
    <dbReference type="NCBI Taxonomy" id="134849"/>
    <lineage>
        <taxon>Bacteria</taxon>
        <taxon>Bacillati</taxon>
        <taxon>Actinomycetota</taxon>
        <taxon>Actinomycetes</taxon>
        <taxon>Cryptosporangiales</taxon>
        <taxon>Cryptosporangiaceae</taxon>
        <taxon>Cryptosporangium</taxon>
    </lineage>
</organism>
<dbReference type="SUPFAM" id="SSF51735">
    <property type="entry name" value="NAD(P)-binding Rossmann-fold domains"/>
    <property type="match status" value="1"/>
</dbReference>
<dbReference type="GO" id="GO:0016491">
    <property type="term" value="F:oxidoreductase activity"/>
    <property type="evidence" value="ECO:0007669"/>
    <property type="project" value="UniProtKB-KW"/>
</dbReference>
<protein>
    <submittedName>
        <fullName evidence="4">Short-chain dehydrogenase</fullName>
    </submittedName>
</protein>
<evidence type="ECO:0000313" key="5">
    <source>
        <dbReference type="Proteomes" id="UP000184440"/>
    </source>
</evidence>
<keyword evidence="2" id="KW-0560">Oxidoreductase</keyword>
<dbReference type="PRINTS" id="PR00081">
    <property type="entry name" value="GDHRDH"/>
</dbReference>
<dbReference type="PRINTS" id="PR00080">
    <property type="entry name" value="SDRFAMILY"/>
</dbReference>
<dbReference type="GO" id="GO:0016020">
    <property type="term" value="C:membrane"/>
    <property type="evidence" value="ECO:0007669"/>
    <property type="project" value="TreeGrafter"/>
</dbReference>
<evidence type="ECO:0000256" key="1">
    <source>
        <dbReference type="ARBA" id="ARBA00006484"/>
    </source>
</evidence>
<comment type="similarity">
    <text evidence="1 3">Belongs to the short-chain dehydrogenases/reductases (SDR) family.</text>
</comment>
<dbReference type="InterPro" id="IPR036291">
    <property type="entry name" value="NAD(P)-bd_dom_sf"/>
</dbReference>
<proteinExistence type="inferred from homology"/>
<name>A0A1M7RMA3_9ACTN</name>
<dbReference type="EMBL" id="FRCS01000024">
    <property type="protein sequence ID" value="SHN47457.1"/>
    <property type="molecule type" value="Genomic_DNA"/>
</dbReference>